<name>A0A2J6SJ36_9HELO</name>
<feature type="domain" description="DUF6594" evidence="2">
    <location>
        <begin position="43"/>
        <end position="128"/>
    </location>
</feature>
<sequence length="138" mass="15252">MDCPQLHAFLPQSPYRSTGIPSSVFSRLCFTLASTTRKCRLFREHPDTLFRDSANHIIRVASITITFVACLLPTIAIIALFKINSRDLVLGLITAFTALFALGLILFSTSSSRQEIFLATIGFSAVVVVFVQRQVVSQ</sequence>
<evidence type="ECO:0000313" key="4">
    <source>
        <dbReference type="Proteomes" id="UP000235371"/>
    </source>
</evidence>
<feature type="transmembrane region" description="Helical" evidence="1">
    <location>
        <begin position="116"/>
        <end position="136"/>
    </location>
</feature>
<gene>
    <name evidence="3" type="ORF">K444DRAFT_622146</name>
</gene>
<dbReference type="RefSeq" id="XP_024727686.1">
    <property type="nucleotide sequence ID" value="XM_024882040.1"/>
</dbReference>
<keyword evidence="1" id="KW-0812">Transmembrane</keyword>
<protein>
    <recommendedName>
        <fullName evidence="2">DUF6594 domain-containing protein</fullName>
    </recommendedName>
</protein>
<dbReference type="GeneID" id="36590117"/>
<evidence type="ECO:0000256" key="1">
    <source>
        <dbReference type="SAM" id="Phobius"/>
    </source>
</evidence>
<evidence type="ECO:0000313" key="3">
    <source>
        <dbReference type="EMBL" id="PMD50782.1"/>
    </source>
</evidence>
<organism evidence="3 4">
    <name type="scientific">Hyaloscypha bicolor E</name>
    <dbReference type="NCBI Taxonomy" id="1095630"/>
    <lineage>
        <taxon>Eukaryota</taxon>
        <taxon>Fungi</taxon>
        <taxon>Dikarya</taxon>
        <taxon>Ascomycota</taxon>
        <taxon>Pezizomycotina</taxon>
        <taxon>Leotiomycetes</taxon>
        <taxon>Helotiales</taxon>
        <taxon>Hyaloscyphaceae</taxon>
        <taxon>Hyaloscypha</taxon>
        <taxon>Hyaloscypha bicolor</taxon>
    </lineage>
</organism>
<accession>A0A2J6SJ36</accession>
<keyword evidence="1" id="KW-1133">Transmembrane helix</keyword>
<dbReference type="InParanoid" id="A0A2J6SJ36"/>
<dbReference type="Pfam" id="PF20237">
    <property type="entry name" value="DUF6594"/>
    <property type="match status" value="1"/>
</dbReference>
<keyword evidence="4" id="KW-1185">Reference proteome</keyword>
<dbReference type="EMBL" id="KZ613913">
    <property type="protein sequence ID" value="PMD50782.1"/>
    <property type="molecule type" value="Genomic_DNA"/>
</dbReference>
<dbReference type="AlphaFoldDB" id="A0A2J6SJ36"/>
<dbReference type="InterPro" id="IPR046529">
    <property type="entry name" value="DUF6594"/>
</dbReference>
<reference evidence="3 4" key="1">
    <citation type="submission" date="2016-04" db="EMBL/GenBank/DDBJ databases">
        <title>A degradative enzymes factory behind the ericoid mycorrhizal symbiosis.</title>
        <authorList>
            <consortium name="DOE Joint Genome Institute"/>
            <person name="Martino E."/>
            <person name="Morin E."/>
            <person name="Grelet G."/>
            <person name="Kuo A."/>
            <person name="Kohler A."/>
            <person name="Daghino S."/>
            <person name="Barry K."/>
            <person name="Choi C."/>
            <person name="Cichocki N."/>
            <person name="Clum A."/>
            <person name="Copeland A."/>
            <person name="Hainaut M."/>
            <person name="Haridas S."/>
            <person name="Labutti K."/>
            <person name="Lindquist E."/>
            <person name="Lipzen A."/>
            <person name="Khouja H.-R."/>
            <person name="Murat C."/>
            <person name="Ohm R."/>
            <person name="Olson A."/>
            <person name="Spatafora J."/>
            <person name="Veneault-Fourrey C."/>
            <person name="Henrissat B."/>
            <person name="Grigoriev I."/>
            <person name="Martin F."/>
            <person name="Perotto S."/>
        </authorList>
    </citation>
    <scope>NUCLEOTIDE SEQUENCE [LARGE SCALE GENOMIC DNA]</scope>
    <source>
        <strain evidence="3 4">E</strain>
    </source>
</reference>
<feature type="transmembrane region" description="Helical" evidence="1">
    <location>
        <begin position="88"/>
        <end position="110"/>
    </location>
</feature>
<evidence type="ECO:0000259" key="2">
    <source>
        <dbReference type="Pfam" id="PF20237"/>
    </source>
</evidence>
<proteinExistence type="predicted"/>
<dbReference type="PANTHER" id="PTHR34502:SF5">
    <property type="entry name" value="DUF6594 DOMAIN-CONTAINING PROTEIN"/>
    <property type="match status" value="1"/>
</dbReference>
<feature type="transmembrane region" description="Helical" evidence="1">
    <location>
        <begin position="57"/>
        <end position="81"/>
    </location>
</feature>
<dbReference type="PANTHER" id="PTHR34502">
    <property type="entry name" value="DUF6594 DOMAIN-CONTAINING PROTEIN-RELATED"/>
    <property type="match status" value="1"/>
</dbReference>
<keyword evidence="1" id="KW-0472">Membrane</keyword>
<dbReference type="Proteomes" id="UP000235371">
    <property type="component" value="Unassembled WGS sequence"/>
</dbReference>
<dbReference type="OrthoDB" id="10615840at2759"/>